<evidence type="ECO:0000313" key="3">
    <source>
        <dbReference type="Proteomes" id="UP001154282"/>
    </source>
</evidence>
<comment type="caution">
    <text evidence="2">The sequence shown here is derived from an EMBL/GenBank/DDBJ whole genome shotgun (WGS) entry which is preliminary data.</text>
</comment>
<sequence>KSQEKRNCRCCVFSKVAEATHCSLVRRSRHRHFSLHLMKKKNQLQVISFVFQIRLAQSSHLSIFFPDKSDFFSGGQSMKAMEGTSPMMTGCSKKPTQQSVFVIAGTLGIPIKLLLGFSLFGRLMLREALHRNAS</sequence>
<protein>
    <submittedName>
        <fullName evidence="2">Uncharacterized protein</fullName>
    </submittedName>
</protein>
<evidence type="ECO:0000256" key="1">
    <source>
        <dbReference type="SAM" id="Phobius"/>
    </source>
</evidence>
<dbReference type="Proteomes" id="UP001154282">
    <property type="component" value="Unassembled WGS sequence"/>
</dbReference>
<reference evidence="2" key="1">
    <citation type="submission" date="2022-08" db="EMBL/GenBank/DDBJ databases">
        <authorList>
            <person name="Gutierrez-Valencia J."/>
        </authorList>
    </citation>
    <scope>NUCLEOTIDE SEQUENCE</scope>
</reference>
<gene>
    <name evidence="2" type="ORF">LITE_LOCUS1567</name>
</gene>
<accession>A0AAV0GXF0</accession>
<evidence type="ECO:0000313" key="2">
    <source>
        <dbReference type="EMBL" id="CAI0377695.1"/>
    </source>
</evidence>
<dbReference type="EMBL" id="CAMGYJ010000002">
    <property type="protein sequence ID" value="CAI0377695.1"/>
    <property type="molecule type" value="Genomic_DNA"/>
</dbReference>
<name>A0AAV0GXF0_9ROSI</name>
<feature type="non-terminal residue" evidence="2">
    <location>
        <position position="1"/>
    </location>
</feature>
<organism evidence="2 3">
    <name type="scientific">Linum tenue</name>
    <dbReference type="NCBI Taxonomy" id="586396"/>
    <lineage>
        <taxon>Eukaryota</taxon>
        <taxon>Viridiplantae</taxon>
        <taxon>Streptophyta</taxon>
        <taxon>Embryophyta</taxon>
        <taxon>Tracheophyta</taxon>
        <taxon>Spermatophyta</taxon>
        <taxon>Magnoliopsida</taxon>
        <taxon>eudicotyledons</taxon>
        <taxon>Gunneridae</taxon>
        <taxon>Pentapetalae</taxon>
        <taxon>rosids</taxon>
        <taxon>fabids</taxon>
        <taxon>Malpighiales</taxon>
        <taxon>Linaceae</taxon>
        <taxon>Linum</taxon>
    </lineage>
</organism>
<proteinExistence type="predicted"/>
<keyword evidence="1" id="KW-0472">Membrane</keyword>
<dbReference type="AlphaFoldDB" id="A0AAV0GXF0"/>
<keyword evidence="3" id="KW-1185">Reference proteome</keyword>
<keyword evidence="1" id="KW-0812">Transmembrane</keyword>
<keyword evidence="1" id="KW-1133">Transmembrane helix</keyword>
<feature type="transmembrane region" description="Helical" evidence="1">
    <location>
        <begin position="100"/>
        <end position="125"/>
    </location>
</feature>